<organism evidence="2 3">
    <name type="scientific">Crenichthys baileyi</name>
    <name type="common">White River springfish</name>
    <dbReference type="NCBI Taxonomy" id="28760"/>
    <lineage>
        <taxon>Eukaryota</taxon>
        <taxon>Metazoa</taxon>
        <taxon>Chordata</taxon>
        <taxon>Craniata</taxon>
        <taxon>Vertebrata</taxon>
        <taxon>Euteleostomi</taxon>
        <taxon>Actinopterygii</taxon>
        <taxon>Neopterygii</taxon>
        <taxon>Teleostei</taxon>
        <taxon>Neoteleostei</taxon>
        <taxon>Acanthomorphata</taxon>
        <taxon>Ovalentaria</taxon>
        <taxon>Atherinomorphae</taxon>
        <taxon>Cyprinodontiformes</taxon>
        <taxon>Goodeidae</taxon>
        <taxon>Crenichthys</taxon>
    </lineage>
</organism>
<keyword evidence="1" id="KW-1133">Transmembrane helix</keyword>
<evidence type="ECO:0000313" key="3">
    <source>
        <dbReference type="Proteomes" id="UP001311232"/>
    </source>
</evidence>
<accession>A0AAV9RGI9</accession>
<evidence type="ECO:0000256" key="1">
    <source>
        <dbReference type="SAM" id="Phobius"/>
    </source>
</evidence>
<keyword evidence="1" id="KW-0812">Transmembrane</keyword>
<protein>
    <submittedName>
        <fullName evidence="2">Uncharacterized protein</fullName>
    </submittedName>
</protein>
<gene>
    <name evidence="2" type="ORF">CRENBAI_003979</name>
</gene>
<name>A0AAV9RGI9_9TELE</name>
<sequence length="102" mass="11304">MRFLCTEGVVTQAAGVIRAEWASGSPIIQMQSGQPPVCSSPPPFSHLALSPECCCDSTRSHWSPLSQDFTRKEMTKLVSLMPCLNFPLCFTLSSFLFFLKML</sequence>
<comment type="caution">
    <text evidence="2">The sequence shown here is derived from an EMBL/GenBank/DDBJ whole genome shotgun (WGS) entry which is preliminary data.</text>
</comment>
<evidence type="ECO:0000313" key="2">
    <source>
        <dbReference type="EMBL" id="KAK5608126.1"/>
    </source>
</evidence>
<keyword evidence="1" id="KW-0472">Membrane</keyword>
<keyword evidence="3" id="KW-1185">Reference proteome</keyword>
<reference evidence="2 3" key="1">
    <citation type="submission" date="2021-06" db="EMBL/GenBank/DDBJ databases">
        <authorList>
            <person name="Palmer J.M."/>
        </authorList>
    </citation>
    <scope>NUCLEOTIDE SEQUENCE [LARGE SCALE GENOMIC DNA]</scope>
    <source>
        <strain evidence="2 3">MEX-2019</strain>
        <tissue evidence="2">Muscle</tissue>
    </source>
</reference>
<dbReference type="AlphaFoldDB" id="A0AAV9RGI9"/>
<feature type="transmembrane region" description="Helical" evidence="1">
    <location>
        <begin position="77"/>
        <end position="99"/>
    </location>
</feature>
<dbReference type="EMBL" id="JAHHUM010001851">
    <property type="protein sequence ID" value="KAK5608126.1"/>
    <property type="molecule type" value="Genomic_DNA"/>
</dbReference>
<dbReference type="Proteomes" id="UP001311232">
    <property type="component" value="Unassembled WGS sequence"/>
</dbReference>
<proteinExistence type="predicted"/>